<dbReference type="Pfam" id="PF04998">
    <property type="entry name" value="RNA_pol_Rpb1_5"/>
    <property type="match status" value="1"/>
</dbReference>
<dbReference type="NCBIfam" id="TIGR02388">
    <property type="entry name" value="rpoC2_cyan"/>
    <property type="match status" value="1"/>
</dbReference>
<comment type="function">
    <text evidence="8">DNA-dependent RNA polymerase catalyzes the transcription of DNA into RNA using the four ribonucleoside triphosphates as substrates.</text>
</comment>
<dbReference type="GO" id="GO:0009507">
    <property type="term" value="C:chloroplast"/>
    <property type="evidence" value="ECO:0007669"/>
    <property type="project" value="UniProtKB-SubCell"/>
</dbReference>
<sequence length="1517" mass="173504">MDNPKANWKRKGNKIMTNQKNVKTTLASPKVGIESWAQNVFFNTCFDKNHLKTLIAWFLEQYGEKVTVDLVETLKQVGFHQATRAGVSLGVDDLKIPPQKNALLSQASLKMNQVNNAIQTGNLTSVEKSQRLIDTWNQTSETLRQTAVNNFRTTNPVNPVYMMAFSGARGNISQVRQLVAMRGLMADPQGAILEFPIQSNFREGLTVTEYLISCYGARKGLVDTALRTATSGYLTRRLVDAVQHVVVHVTDCQTKKGIVIKEKNLEQRLIGRVLFEDIRLKTITLKKNTLISPGLAKQIALQHKEIIVRSPLTCKTEKSVCQLCYGLDLSQGKLVSIGEAVGIIAAQSIGEPGTQLTMRTFHTGGVGVFSDQAMKSFTAPFEGKVEFLEPLSGLFVRTPHGNIVYLLKHKTSEKTKPLLRLTSFQPVHKPNVYQIMHSDVPSGSLLWVKQGEIVKSGQLLLQASRLQTTTQEMPESSHPVRSPLSGEVFFQSMSIRVVEEEKRLIPKSKKKKHQTITNSQIQQKEISPKFPTLIELGNFWIFSTFIQKEEKICNSFFVKGDLVSSETPIQQYNLHLVNIGQLKKINSFIVFGQNSFQFLFSKIHYSGFFYFLYDIPFQETSFLGPFHSNFKKQKRKSNLCVYTSNSKSTLLTWYPFFKNRNCDGLGYCLVLPFQSESLALKNLEFYENSKGVINQKQNHTKPQDLSYIWSSHPVFRVKKSSNAFVDIDCLFQHKNLKDSSGFVVSQTSKSFSKTGIFQIESTKKSNWTLKTRFEPQFRKNVSKKWTKNVIKTKLETQLSSKNLVDPKFGDQNWERKKKVNFEPILFEIPMKAESPFVKEGLRISTQNLLSHSDAKLIQKKQFWAYIPEVSVPEKISSQLSGIALESGKKFENICFEHWYISINIIHEKNLIFLKETKKEAFSFYSLLDLTDRKKDFQTSFQYDQQCFNKNFLHQIPKVPIESKFSNKFWNFTRQNHKTFCFYKQNGSFQSKNFLYEIKKYRRLSHVLIFQKNFQQVVSPGKFYKQNLFLQKKDLSTIFIKSPFFTKQYKTSGTQNLFGIKDNQLKPRVKIISPNSSGWFSLASFLKVEINFKTSNSFSKREQFKKTLVLSNTSLFPAQLNPDFTQVDFKQNKTHKSIFNKSALINSRKCVNPAFSLFFYQEIKLQNTDQFKFVTFSNSWVLPECKITQAFLTSKKLGEFRGAQEKQKQTSLSIFQTHHRTTLKLPDSQTLTQNAKLQVGKQVRWGQQLWLGFAIPVSGQILKTTKKTLTLRKGIPLLASIRGLVHISHNDLIEKNDLLITLRSRRLQTEDIVQGIPKIEQLFEARETQGGEIIQNNMHTLLNNFFIRARQIRPFNEAVELSLTYIQKFLVENILEAYSNQGVTIAEKHVEIVVRQMTARVRITNGGDTGFLPGEFVQLRWIEKVNLTLTKLGRRQAQYEPVILGITKSVLQSESFLVAASFQQVSKVLVRSALAKKTDFLRGLHENILVGQPIPAGTGIIELTNSMEKIQNSLDIAS</sequence>
<evidence type="ECO:0000259" key="9">
    <source>
        <dbReference type="Pfam" id="PF04998"/>
    </source>
</evidence>
<evidence type="ECO:0000256" key="6">
    <source>
        <dbReference type="ARBA" id="ARBA00022833"/>
    </source>
</evidence>
<feature type="binding site" evidence="8">
    <location>
        <position position="252"/>
    </location>
    <ligand>
        <name>Zn(2+)</name>
        <dbReference type="ChEBI" id="CHEBI:29105"/>
    </ligand>
</feature>
<comment type="cofactor">
    <cofactor evidence="8">
        <name>Zn(2+)</name>
        <dbReference type="ChEBI" id="CHEBI:29105"/>
    </cofactor>
    <text evidence="8">Binds 1 Zn(2+) ion per subunit.</text>
</comment>
<dbReference type="Pfam" id="PF05000">
    <property type="entry name" value="RNA_pol_Rpb1_4"/>
    <property type="match status" value="1"/>
</dbReference>
<protein>
    <recommendedName>
        <fullName evidence="8">DNA-directed RNA polymerase subunit beta''</fullName>
        <ecNumber evidence="8">2.7.7.6</ecNumber>
    </recommendedName>
    <alternativeName>
        <fullName evidence="8">PEP</fullName>
    </alternativeName>
    <alternativeName>
        <fullName evidence="8">Plastid-encoded RNA polymerase subunit beta''</fullName>
        <shortName evidence="8">RNA polymerase subunit beta''</shortName>
    </alternativeName>
</protein>
<evidence type="ECO:0000256" key="5">
    <source>
        <dbReference type="ARBA" id="ARBA00022723"/>
    </source>
</evidence>
<keyword evidence="11" id="KW-0150">Chloroplast</keyword>
<evidence type="ECO:0000256" key="8">
    <source>
        <dbReference type="HAMAP-Rule" id="MF_01324"/>
    </source>
</evidence>
<gene>
    <name evidence="8 11" type="primary">rpoC2</name>
</gene>
<dbReference type="SUPFAM" id="SSF64484">
    <property type="entry name" value="beta and beta-prime subunits of DNA dependent RNA-polymerase"/>
    <property type="match status" value="1"/>
</dbReference>
<keyword evidence="2 11" id="KW-0934">Plastid</keyword>
<feature type="binding site" evidence="8">
    <location>
        <position position="314"/>
    </location>
    <ligand>
        <name>Zn(2+)</name>
        <dbReference type="ChEBI" id="CHEBI:29105"/>
    </ligand>
</feature>
<dbReference type="PANTHER" id="PTHR19376">
    <property type="entry name" value="DNA-DIRECTED RNA POLYMERASE"/>
    <property type="match status" value="1"/>
</dbReference>
<evidence type="ECO:0000313" key="11">
    <source>
        <dbReference type="EMBL" id="QFR50662.1"/>
    </source>
</evidence>
<comment type="subunit">
    <text evidence="8">In plastids the minimal PEP RNA polymerase catalytic core is composed of four subunits: alpha, beta, beta', and beta''. When a (nuclear-encoded) sigma factor is associated with the core the holoenzyme is formed, which can initiate transcription.</text>
</comment>
<comment type="catalytic activity">
    <reaction evidence="8">
        <text>RNA(n) + a ribonucleoside 5'-triphosphate = RNA(n+1) + diphosphate</text>
        <dbReference type="Rhea" id="RHEA:21248"/>
        <dbReference type="Rhea" id="RHEA-COMP:14527"/>
        <dbReference type="Rhea" id="RHEA-COMP:17342"/>
        <dbReference type="ChEBI" id="CHEBI:33019"/>
        <dbReference type="ChEBI" id="CHEBI:61557"/>
        <dbReference type="ChEBI" id="CHEBI:140395"/>
        <dbReference type="EC" id="2.7.7.6"/>
    </reaction>
</comment>
<keyword evidence="3 8" id="KW-0808">Transferase</keyword>
<dbReference type="InterPro" id="IPR012756">
    <property type="entry name" value="DNA-dir_RpoC2_beta_pp"/>
</dbReference>
<feature type="binding site" evidence="8">
    <location>
        <position position="321"/>
    </location>
    <ligand>
        <name>Zn(2+)</name>
        <dbReference type="ChEBI" id="CHEBI:29105"/>
    </ligand>
</feature>
<dbReference type="GO" id="GO:0003677">
    <property type="term" value="F:DNA binding"/>
    <property type="evidence" value="ECO:0007669"/>
    <property type="project" value="UniProtKB-UniRule"/>
</dbReference>
<accession>A0A5P8P4G7</accession>
<dbReference type="GO" id="GO:0006351">
    <property type="term" value="P:DNA-templated transcription"/>
    <property type="evidence" value="ECO:0007669"/>
    <property type="project" value="UniProtKB-UniRule"/>
</dbReference>
<evidence type="ECO:0000256" key="7">
    <source>
        <dbReference type="ARBA" id="ARBA00023163"/>
    </source>
</evidence>
<dbReference type="InterPro" id="IPR007083">
    <property type="entry name" value="RNA_pol_Rpb1_4"/>
</dbReference>
<comment type="subcellular location">
    <subcellularLocation>
        <location evidence="8">Plastid</location>
        <location evidence="8">Chloroplast</location>
    </subcellularLocation>
</comment>
<feature type="domain" description="RNA polymerase Rpb1" evidence="10">
    <location>
        <begin position="124"/>
        <end position="200"/>
    </location>
</feature>
<comment type="similarity">
    <text evidence="8">Belongs to the RNA polymerase beta' chain family. RpoC2 subfamily.</text>
</comment>
<feature type="binding site" evidence="8">
    <location>
        <position position="324"/>
    </location>
    <ligand>
        <name>Zn(2+)</name>
        <dbReference type="ChEBI" id="CHEBI:29105"/>
    </ligand>
</feature>
<evidence type="ECO:0000259" key="10">
    <source>
        <dbReference type="Pfam" id="PF05000"/>
    </source>
</evidence>
<dbReference type="EC" id="2.7.7.6" evidence="8"/>
<dbReference type="GO" id="GO:0003899">
    <property type="term" value="F:DNA-directed RNA polymerase activity"/>
    <property type="evidence" value="ECO:0007669"/>
    <property type="project" value="UniProtKB-UniRule"/>
</dbReference>
<geneLocation type="chloroplast" evidence="11"/>
<dbReference type="InterPro" id="IPR007081">
    <property type="entry name" value="RNA_pol_Rpb1_5"/>
</dbReference>
<evidence type="ECO:0000256" key="3">
    <source>
        <dbReference type="ARBA" id="ARBA00022679"/>
    </source>
</evidence>
<proteinExistence type="inferred from homology"/>
<dbReference type="InterPro" id="IPR045867">
    <property type="entry name" value="DNA-dir_RpoC_beta_prime"/>
</dbReference>
<dbReference type="Gene3D" id="1.10.1790.20">
    <property type="match status" value="1"/>
</dbReference>
<dbReference type="InterPro" id="IPR038120">
    <property type="entry name" value="Rpb1_funnel_sf"/>
</dbReference>
<dbReference type="Gene3D" id="1.10.274.100">
    <property type="entry name" value="RNA polymerase Rpb1, domain 3"/>
    <property type="match status" value="1"/>
</dbReference>
<keyword evidence="4 8" id="KW-0548">Nucleotidyltransferase</keyword>
<keyword evidence="5 8" id="KW-0479">Metal-binding</keyword>
<evidence type="ECO:0000256" key="1">
    <source>
        <dbReference type="ARBA" id="ARBA00022478"/>
    </source>
</evidence>
<keyword evidence="7 8" id="KW-0804">Transcription</keyword>
<dbReference type="PANTHER" id="PTHR19376:SF68">
    <property type="entry name" value="DNA-DIRECTED RNA POLYMERASE SUBUNIT BETA"/>
    <property type="match status" value="1"/>
</dbReference>
<dbReference type="InterPro" id="IPR042102">
    <property type="entry name" value="RNA_pol_Rpb1_3_sf"/>
</dbReference>
<dbReference type="Gene3D" id="1.10.132.30">
    <property type="match status" value="1"/>
</dbReference>
<dbReference type="GO" id="GO:0000428">
    <property type="term" value="C:DNA-directed RNA polymerase complex"/>
    <property type="evidence" value="ECO:0007669"/>
    <property type="project" value="UniProtKB-KW"/>
</dbReference>
<dbReference type="HAMAP" id="MF_01324">
    <property type="entry name" value="RNApol_bact_RpoC2"/>
    <property type="match status" value="1"/>
</dbReference>
<dbReference type="GO" id="GO:0008270">
    <property type="term" value="F:zinc ion binding"/>
    <property type="evidence" value="ECO:0007669"/>
    <property type="project" value="UniProtKB-UniRule"/>
</dbReference>
<dbReference type="Gene3D" id="1.10.150.390">
    <property type="match status" value="1"/>
</dbReference>
<keyword evidence="6 8" id="KW-0862">Zinc</keyword>
<keyword evidence="1 8" id="KW-0240">DNA-directed RNA polymerase</keyword>
<reference evidence="11" key="1">
    <citation type="submission" date="2019-07" db="EMBL/GenBank/DDBJ databases">
        <title>Complete chloroplast genome of Chlorella pyrenoidesa FACHB-5.</title>
        <authorList>
            <person name="Fu H.Y."/>
            <person name="Li Y.Q."/>
            <person name="Liang H.H."/>
        </authorList>
    </citation>
    <scope>NUCLEOTIDE SEQUENCE</scope>
    <source>
        <strain evidence="11">FACHB-5</strain>
    </source>
</reference>
<dbReference type="EMBL" id="MN128434">
    <property type="protein sequence ID" value="QFR50662.1"/>
    <property type="molecule type" value="Genomic_DNA"/>
</dbReference>
<evidence type="ECO:0000256" key="2">
    <source>
        <dbReference type="ARBA" id="ARBA00022640"/>
    </source>
</evidence>
<evidence type="ECO:0000256" key="4">
    <source>
        <dbReference type="ARBA" id="ARBA00022695"/>
    </source>
</evidence>
<name>A0A5P8P4G7_AUXPY</name>
<organism evidence="11">
    <name type="scientific">Auxenochlorella pyrenoidosa</name>
    <name type="common">Freshwater green alga</name>
    <name type="synonym">Chlorella pyrenoidosa</name>
    <dbReference type="NCBI Taxonomy" id="3078"/>
    <lineage>
        <taxon>Eukaryota</taxon>
        <taxon>Viridiplantae</taxon>
        <taxon>Chlorophyta</taxon>
        <taxon>core chlorophytes</taxon>
        <taxon>Trebouxiophyceae</taxon>
        <taxon>Chlorellales</taxon>
        <taxon>Chlorellaceae</taxon>
        <taxon>Auxenochlorella</taxon>
    </lineage>
</organism>
<feature type="domain" description="RNA polymerase Rpb1" evidence="9">
    <location>
        <begin position="204"/>
        <end position="1410"/>
    </location>
</feature>
<dbReference type="CDD" id="cd02655">
    <property type="entry name" value="RNAP_beta'_C"/>
    <property type="match status" value="1"/>
</dbReference>